<name>A0AAE0AJM2_9ROSI</name>
<evidence type="ECO:0000313" key="7">
    <source>
        <dbReference type="Proteomes" id="UP001281410"/>
    </source>
</evidence>
<dbReference type="GO" id="GO:0005737">
    <property type="term" value="C:cytoplasm"/>
    <property type="evidence" value="ECO:0007669"/>
    <property type="project" value="UniProtKB-SubCell"/>
</dbReference>
<comment type="caution">
    <text evidence="6">The sequence shown here is derived from an EMBL/GenBank/DDBJ whole genome shotgun (WGS) entry which is preliminary data.</text>
</comment>
<proteinExistence type="predicted"/>
<evidence type="ECO:0000256" key="4">
    <source>
        <dbReference type="ARBA" id="ARBA00022737"/>
    </source>
</evidence>
<dbReference type="InterPro" id="IPR040122">
    <property type="entry name" value="Importin_beta"/>
</dbReference>
<keyword evidence="3" id="KW-0963">Cytoplasm</keyword>
<evidence type="ECO:0000256" key="3">
    <source>
        <dbReference type="ARBA" id="ARBA00022490"/>
    </source>
</evidence>
<dbReference type="SUPFAM" id="SSF48371">
    <property type="entry name" value="ARM repeat"/>
    <property type="match status" value="1"/>
</dbReference>
<reference evidence="6" key="1">
    <citation type="journal article" date="2023" name="Plant J.">
        <title>Genome sequences and population genomics provide insights into the demographic history, inbreeding, and mutation load of two 'living fossil' tree species of Dipteronia.</title>
        <authorList>
            <person name="Feng Y."/>
            <person name="Comes H.P."/>
            <person name="Chen J."/>
            <person name="Zhu S."/>
            <person name="Lu R."/>
            <person name="Zhang X."/>
            <person name="Li P."/>
            <person name="Qiu J."/>
            <person name="Olsen K.M."/>
            <person name="Qiu Y."/>
        </authorList>
    </citation>
    <scope>NUCLEOTIDE SEQUENCE</scope>
    <source>
        <strain evidence="6">NBL</strain>
    </source>
</reference>
<keyword evidence="7" id="KW-1185">Reference proteome</keyword>
<keyword evidence="4" id="KW-0677">Repeat</keyword>
<dbReference type="Gene3D" id="1.25.10.10">
    <property type="entry name" value="Leucine-rich Repeat Variant"/>
    <property type="match status" value="1"/>
</dbReference>
<dbReference type="AlphaFoldDB" id="A0AAE0AJM2"/>
<dbReference type="PANTHER" id="PTHR10527">
    <property type="entry name" value="IMPORTIN BETA"/>
    <property type="match status" value="1"/>
</dbReference>
<organism evidence="6 7">
    <name type="scientific">Dipteronia sinensis</name>
    <dbReference type="NCBI Taxonomy" id="43782"/>
    <lineage>
        <taxon>Eukaryota</taxon>
        <taxon>Viridiplantae</taxon>
        <taxon>Streptophyta</taxon>
        <taxon>Embryophyta</taxon>
        <taxon>Tracheophyta</taxon>
        <taxon>Spermatophyta</taxon>
        <taxon>Magnoliopsida</taxon>
        <taxon>eudicotyledons</taxon>
        <taxon>Gunneridae</taxon>
        <taxon>Pentapetalae</taxon>
        <taxon>rosids</taxon>
        <taxon>malvids</taxon>
        <taxon>Sapindales</taxon>
        <taxon>Sapindaceae</taxon>
        <taxon>Hippocastanoideae</taxon>
        <taxon>Acereae</taxon>
        <taxon>Dipteronia</taxon>
    </lineage>
</organism>
<gene>
    <name evidence="6" type="ORF">Dsin_012577</name>
</gene>
<sequence>MDQYLQGLFVLANDPATEVQKLVCAVFVQLIEVRQSFLEPHLNNIIEYMLLVNKDTDDEVALEACEIWSAYCDAQLPPGNLKEFLPLLIPDDESLPDWGQCQGSQPTFSSRYVDDVVSQVISAEATWENFRKWSKLSSSDAFEANSKVEVNDQSSHLVEAMPEVDVASHRPVGEQPKQIRTSFKDGYDRVRSNDIFETAGYFGSISKLSGTIDYMSKSQTITSSHAYYDGRVSSFDGNGIEISFYENPQDMAMLQLETEQDSKRLSRVTKVIVLLPVNCRMRSITIQVNKKRSNC</sequence>
<protein>
    <submittedName>
        <fullName evidence="6">Uncharacterized protein</fullName>
    </submittedName>
</protein>
<dbReference type="GO" id="GO:0006606">
    <property type="term" value="P:protein import into nucleus"/>
    <property type="evidence" value="ECO:0007669"/>
    <property type="project" value="InterPro"/>
</dbReference>
<evidence type="ECO:0000313" key="6">
    <source>
        <dbReference type="EMBL" id="KAK3218607.1"/>
    </source>
</evidence>
<keyword evidence="2" id="KW-0813">Transport</keyword>
<dbReference type="InterPro" id="IPR016024">
    <property type="entry name" value="ARM-type_fold"/>
</dbReference>
<comment type="subcellular location">
    <subcellularLocation>
        <location evidence="1">Cytoplasm</location>
    </subcellularLocation>
</comment>
<dbReference type="EMBL" id="JANJYJ010000004">
    <property type="protein sequence ID" value="KAK3218607.1"/>
    <property type="molecule type" value="Genomic_DNA"/>
</dbReference>
<keyword evidence="5" id="KW-0653">Protein transport</keyword>
<evidence type="ECO:0000256" key="2">
    <source>
        <dbReference type="ARBA" id="ARBA00022448"/>
    </source>
</evidence>
<evidence type="ECO:0000256" key="1">
    <source>
        <dbReference type="ARBA" id="ARBA00004496"/>
    </source>
</evidence>
<dbReference type="Proteomes" id="UP001281410">
    <property type="component" value="Unassembled WGS sequence"/>
</dbReference>
<evidence type="ECO:0000256" key="5">
    <source>
        <dbReference type="ARBA" id="ARBA00022927"/>
    </source>
</evidence>
<dbReference type="InterPro" id="IPR011989">
    <property type="entry name" value="ARM-like"/>
</dbReference>
<accession>A0AAE0AJM2</accession>